<keyword evidence="2" id="KW-1185">Reference proteome</keyword>
<comment type="caution">
    <text evidence="1">The sequence shown here is derived from an EMBL/GenBank/DDBJ whole genome shotgun (WGS) entry which is preliminary data.</text>
</comment>
<gene>
    <name evidence="1" type="ORF">EV192_10479</name>
</gene>
<proteinExistence type="predicted"/>
<protein>
    <submittedName>
        <fullName evidence="1">Uncharacterized protein</fullName>
    </submittedName>
</protein>
<organism evidence="1 2">
    <name type="scientific">Actinocrispum wychmicini</name>
    <dbReference type="NCBI Taxonomy" id="1213861"/>
    <lineage>
        <taxon>Bacteria</taxon>
        <taxon>Bacillati</taxon>
        <taxon>Actinomycetota</taxon>
        <taxon>Actinomycetes</taxon>
        <taxon>Pseudonocardiales</taxon>
        <taxon>Pseudonocardiaceae</taxon>
        <taxon>Actinocrispum</taxon>
    </lineage>
</organism>
<dbReference type="AlphaFoldDB" id="A0A4R2JPZ5"/>
<reference evidence="1 2" key="1">
    <citation type="submission" date="2019-03" db="EMBL/GenBank/DDBJ databases">
        <title>Genomic Encyclopedia of Type Strains, Phase IV (KMG-IV): sequencing the most valuable type-strain genomes for metagenomic binning, comparative biology and taxonomic classification.</title>
        <authorList>
            <person name="Goeker M."/>
        </authorList>
    </citation>
    <scope>NUCLEOTIDE SEQUENCE [LARGE SCALE GENOMIC DNA]</scope>
    <source>
        <strain evidence="1 2">DSM 45934</strain>
    </source>
</reference>
<sequence length="41" mass="4508">MAGTRVVLTEIADLWNSTTDEDLNGLVQAIAETVDMCEREP</sequence>
<evidence type="ECO:0000313" key="2">
    <source>
        <dbReference type="Proteomes" id="UP000295680"/>
    </source>
</evidence>
<name>A0A4R2JPZ5_9PSEU</name>
<dbReference type="EMBL" id="SLWS01000004">
    <property type="protein sequence ID" value="TCO59238.1"/>
    <property type="molecule type" value="Genomic_DNA"/>
</dbReference>
<dbReference type="Proteomes" id="UP000295680">
    <property type="component" value="Unassembled WGS sequence"/>
</dbReference>
<accession>A0A4R2JPZ5</accession>
<evidence type="ECO:0000313" key="1">
    <source>
        <dbReference type="EMBL" id="TCO59238.1"/>
    </source>
</evidence>